<evidence type="ECO:0000259" key="10">
    <source>
        <dbReference type="PROSITE" id="PS50850"/>
    </source>
</evidence>
<dbReference type="PANTHER" id="PTHR23513:SF9">
    <property type="entry name" value="ENTEROBACTIN EXPORTER ENTS"/>
    <property type="match status" value="1"/>
</dbReference>
<gene>
    <name evidence="11" type="ORF">RM423_08845</name>
</gene>
<organism evidence="11 12">
    <name type="scientific">Jatrophihabitans lederbergiae</name>
    <dbReference type="NCBI Taxonomy" id="3075547"/>
    <lineage>
        <taxon>Bacteria</taxon>
        <taxon>Bacillati</taxon>
        <taxon>Actinomycetota</taxon>
        <taxon>Actinomycetes</taxon>
        <taxon>Jatrophihabitantales</taxon>
        <taxon>Jatrophihabitantaceae</taxon>
        <taxon>Jatrophihabitans</taxon>
    </lineage>
</organism>
<evidence type="ECO:0000256" key="9">
    <source>
        <dbReference type="SAM" id="Phobius"/>
    </source>
</evidence>
<evidence type="ECO:0000256" key="6">
    <source>
        <dbReference type="ARBA" id="ARBA00023136"/>
    </source>
</evidence>
<name>A0ABU2JAK3_9ACTN</name>
<comment type="caution">
    <text evidence="11">The sequence shown here is derived from an EMBL/GenBank/DDBJ whole genome shotgun (WGS) entry which is preliminary data.</text>
</comment>
<evidence type="ECO:0000313" key="12">
    <source>
        <dbReference type="Proteomes" id="UP001183176"/>
    </source>
</evidence>
<keyword evidence="4 9" id="KW-0812">Transmembrane</keyword>
<dbReference type="InterPro" id="IPR020846">
    <property type="entry name" value="MFS_dom"/>
</dbReference>
<dbReference type="InterPro" id="IPR011701">
    <property type="entry name" value="MFS"/>
</dbReference>
<keyword evidence="2" id="KW-0813">Transport</keyword>
<evidence type="ECO:0000256" key="1">
    <source>
        <dbReference type="ARBA" id="ARBA00004429"/>
    </source>
</evidence>
<reference evidence="12" key="1">
    <citation type="submission" date="2023-07" db="EMBL/GenBank/DDBJ databases">
        <title>30 novel species of actinomycetes from the DSMZ collection.</title>
        <authorList>
            <person name="Nouioui I."/>
        </authorList>
    </citation>
    <scope>NUCLEOTIDE SEQUENCE [LARGE SCALE GENOMIC DNA]</scope>
    <source>
        <strain evidence="12">DSM 44399</strain>
    </source>
</reference>
<sequence length="428" mass="43943">MSAPPVSRLGFRGLFSKRMRAVDRAGLRTVMARPEYRRLWAARTVSQWGDVAQFTTLALLVLRLTGSGLGVSGAVLAEIVPVLLLAPVAGPLVDRLPRVRVMVAADLARLVLAATLALWHSDIGVVYAVAFGLSAGSVFFNPAAGSLLPSLVGEEELVAANSGIWSAAVLSQVLLAPVAGLLASTAGFGWAFAMNAGSFGVSALLLRGLRASEAARPLVTASIWVQGREALGLLGRDRLLRALALAQALAALSAGATSALLVLLAARRLHAGGGGYGLMLAGIGVGAFCGPLLLTRLGTRARQPRLVFAAFGLRGVVDVVLASVTTLPVALSALVCYGMGTSSGNVTFSSVIQSHVPEQLRGRVFSAFDLIWQAMRLASLLLGGVLADAFGIRAVYYCGGLLLLAAGLAGLTTSADLPSDGSSPGATQ</sequence>
<evidence type="ECO:0000256" key="5">
    <source>
        <dbReference type="ARBA" id="ARBA00022989"/>
    </source>
</evidence>
<evidence type="ECO:0000313" key="11">
    <source>
        <dbReference type="EMBL" id="MDT0261499.1"/>
    </source>
</evidence>
<feature type="transmembrane region" description="Helical" evidence="9">
    <location>
        <begin position="394"/>
        <end position="415"/>
    </location>
</feature>
<dbReference type="Pfam" id="PF07690">
    <property type="entry name" value="MFS_1"/>
    <property type="match status" value="1"/>
</dbReference>
<comment type="similarity">
    <text evidence="7">Belongs to the major facilitator superfamily. Drug:H(+) antiporter-3 (DHA3) (TC 2.A.1.21) family.</text>
</comment>
<evidence type="ECO:0000256" key="2">
    <source>
        <dbReference type="ARBA" id="ARBA00022448"/>
    </source>
</evidence>
<evidence type="ECO:0000256" key="7">
    <source>
        <dbReference type="ARBA" id="ARBA00038075"/>
    </source>
</evidence>
<dbReference type="CDD" id="cd06173">
    <property type="entry name" value="MFS_MefA_like"/>
    <property type="match status" value="1"/>
</dbReference>
<feature type="transmembrane region" description="Helical" evidence="9">
    <location>
        <begin position="276"/>
        <end position="294"/>
    </location>
</feature>
<feature type="domain" description="Major facilitator superfamily (MFS) profile" evidence="10">
    <location>
        <begin position="239"/>
        <end position="428"/>
    </location>
</feature>
<proteinExistence type="inferred from homology"/>
<dbReference type="RefSeq" id="WP_311422653.1">
    <property type="nucleotide sequence ID" value="NZ_JAVREH010000008.1"/>
</dbReference>
<protein>
    <recommendedName>
        <fullName evidence="8">Multidrug efflux pump Tap</fullName>
    </recommendedName>
</protein>
<comment type="subcellular location">
    <subcellularLocation>
        <location evidence="1">Cell inner membrane</location>
        <topology evidence="1">Multi-pass membrane protein</topology>
    </subcellularLocation>
</comment>
<feature type="transmembrane region" description="Helical" evidence="9">
    <location>
        <begin position="69"/>
        <end position="89"/>
    </location>
</feature>
<dbReference type="SUPFAM" id="SSF103473">
    <property type="entry name" value="MFS general substrate transporter"/>
    <property type="match status" value="1"/>
</dbReference>
<evidence type="ECO:0000256" key="8">
    <source>
        <dbReference type="ARBA" id="ARBA00040914"/>
    </source>
</evidence>
<keyword evidence="6 9" id="KW-0472">Membrane</keyword>
<keyword evidence="5 9" id="KW-1133">Transmembrane helix</keyword>
<feature type="transmembrane region" description="Helical" evidence="9">
    <location>
        <begin position="188"/>
        <end position="206"/>
    </location>
</feature>
<evidence type="ECO:0000256" key="3">
    <source>
        <dbReference type="ARBA" id="ARBA00022475"/>
    </source>
</evidence>
<dbReference type="PANTHER" id="PTHR23513">
    <property type="entry name" value="INTEGRAL MEMBRANE EFFLUX PROTEIN-RELATED"/>
    <property type="match status" value="1"/>
</dbReference>
<dbReference type="EMBL" id="JAVREH010000008">
    <property type="protein sequence ID" value="MDT0261499.1"/>
    <property type="molecule type" value="Genomic_DNA"/>
</dbReference>
<keyword evidence="3" id="KW-1003">Cell membrane</keyword>
<dbReference type="InterPro" id="IPR036259">
    <property type="entry name" value="MFS_trans_sf"/>
</dbReference>
<dbReference type="Gene3D" id="1.20.1250.20">
    <property type="entry name" value="MFS general substrate transporter like domains"/>
    <property type="match status" value="1"/>
</dbReference>
<feature type="transmembrane region" description="Helical" evidence="9">
    <location>
        <begin position="315"/>
        <end position="340"/>
    </location>
</feature>
<evidence type="ECO:0000256" key="4">
    <source>
        <dbReference type="ARBA" id="ARBA00022692"/>
    </source>
</evidence>
<dbReference type="Proteomes" id="UP001183176">
    <property type="component" value="Unassembled WGS sequence"/>
</dbReference>
<accession>A0ABU2JAK3</accession>
<keyword evidence="12" id="KW-1185">Reference proteome</keyword>
<dbReference type="PROSITE" id="PS50850">
    <property type="entry name" value="MFS"/>
    <property type="match status" value="1"/>
</dbReference>
<feature type="transmembrane region" description="Helical" evidence="9">
    <location>
        <begin position="242"/>
        <end position="264"/>
    </location>
</feature>